<keyword evidence="1" id="KW-0145">Chemotaxis</keyword>
<keyword evidence="4" id="KW-1185">Reference proteome</keyword>
<dbReference type="PANTHER" id="PTHR39452">
    <property type="entry name" value="CHEY-P PHOSPHATASE CHEX"/>
    <property type="match status" value="1"/>
</dbReference>
<dbReference type="EMBL" id="JAUSUD010000001">
    <property type="protein sequence ID" value="MDQ0228819.1"/>
    <property type="molecule type" value="Genomic_DNA"/>
</dbReference>
<dbReference type="InterPro" id="IPR028976">
    <property type="entry name" value="CheC-like_sf"/>
</dbReference>
<name>A0ABT9Z986_9BACI</name>
<dbReference type="SUPFAM" id="SSF103039">
    <property type="entry name" value="CheC-like"/>
    <property type="match status" value="1"/>
</dbReference>
<accession>A0ABT9Z986</accession>
<evidence type="ECO:0000313" key="3">
    <source>
        <dbReference type="EMBL" id="MDQ0228819.1"/>
    </source>
</evidence>
<gene>
    <name evidence="3" type="ORF">J2S19_000069</name>
</gene>
<feature type="domain" description="Chemotaxis phosphatase CheX-like" evidence="2">
    <location>
        <begin position="59"/>
        <end position="140"/>
    </location>
</feature>
<dbReference type="PANTHER" id="PTHR39452:SF1">
    <property type="entry name" value="CHEY-P PHOSPHATASE CHEX"/>
    <property type="match status" value="1"/>
</dbReference>
<evidence type="ECO:0000259" key="2">
    <source>
        <dbReference type="Pfam" id="PF13690"/>
    </source>
</evidence>
<organism evidence="3 4">
    <name type="scientific">Metabacillus malikii</name>
    <dbReference type="NCBI Taxonomy" id="1504265"/>
    <lineage>
        <taxon>Bacteria</taxon>
        <taxon>Bacillati</taxon>
        <taxon>Bacillota</taxon>
        <taxon>Bacilli</taxon>
        <taxon>Bacillales</taxon>
        <taxon>Bacillaceae</taxon>
        <taxon>Metabacillus</taxon>
    </lineage>
</organism>
<dbReference type="Pfam" id="PF13690">
    <property type="entry name" value="CheX"/>
    <property type="match status" value="1"/>
</dbReference>
<protein>
    <submittedName>
        <fullName evidence="3">Chemotaxis protein CheX</fullName>
    </submittedName>
</protein>
<dbReference type="CDD" id="cd17906">
    <property type="entry name" value="CheX"/>
    <property type="match status" value="1"/>
</dbReference>
<dbReference type="Gene3D" id="3.40.1550.10">
    <property type="entry name" value="CheC-like"/>
    <property type="match status" value="1"/>
</dbReference>
<dbReference type="Proteomes" id="UP001234495">
    <property type="component" value="Unassembled WGS sequence"/>
</dbReference>
<evidence type="ECO:0000256" key="1">
    <source>
        <dbReference type="ARBA" id="ARBA00022500"/>
    </source>
</evidence>
<dbReference type="InterPro" id="IPR028051">
    <property type="entry name" value="CheX-like_dom"/>
</dbReference>
<proteinExistence type="predicted"/>
<evidence type="ECO:0000313" key="4">
    <source>
        <dbReference type="Proteomes" id="UP001234495"/>
    </source>
</evidence>
<comment type="caution">
    <text evidence="3">The sequence shown here is derived from an EMBL/GenBank/DDBJ whole genome shotgun (WGS) entry which is preliminary data.</text>
</comment>
<dbReference type="InterPro" id="IPR038756">
    <property type="entry name" value="CheX-like"/>
</dbReference>
<reference evidence="3 4" key="1">
    <citation type="submission" date="2023-07" db="EMBL/GenBank/DDBJ databases">
        <title>Genomic Encyclopedia of Type Strains, Phase IV (KMG-IV): sequencing the most valuable type-strain genomes for metagenomic binning, comparative biology and taxonomic classification.</title>
        <authorList>
            <person name="Goeker M."/>
        </authorList>
    </citation>
    <scope>NUCLEOTIDE SEQUENCE [LARGE SCALE GENOMIC DNA]</scope>
    <source>
        <strain evidence="3 4">DSM 29005</strain>
    </source>
</reference>
<sequence length="162" mass="17730">MLLLSNNNRLEELVKTMRDDVKKYLLDGTMTSIKMILNVPYSIGEITAKVPDYASLRAVKINLSGACKGSITIQGELPVYSFIGEGLFGMPVTGELLDSFIGEFANMLTGNIATLLSNHGLNTDISTPMIVTMDVEQYECPLTIPIKIENKGNLFITLVDPL</sequence>